<proteinExistence type="predicted"/>
<comment type="subcellular location">
    <subcellularLocation>
        <location evidence="2">Membrane</location>
        <topology evidence="2">Multi-pass membrane protein</topology>
    </subcellularLocation>
</comment>
<feature type="domain" description="Histidine kinase" evidence="14">
    <location>
        <begin position="675"/>
        <end position="892"/>
    </location>
</feature>
<evidence type="ECO:0000256" key="13">
    <source>
        <dbReference type="SAM" id="Phobius"/>
    </source>
</evidence>
<reference evidence="15 16" key="1">
    <citation type="submission" date="2017-10" db="EMBL/GenBank/DDBJ databases">
        <title>Complete Genome Sequence of Faecalibacterium prausnitzii isolated from the gut of healthy adult Indian.</title>
        <authorList>
            <person name="Bag S."/>
            <person name="Ghosh T.S."/>
            <person name="Das B."/>
        </authorList>
    </citation>
    <scope>NUCLEOTIDE SEQUENCE [LARGE SCALE GENOMIC DNA]</scope>
    <source>
        <strain evidence="15 16">Indica</strain>
    </source>
</reference>
<evidence type="ECO:0000259" key="14">
    <source>
        <dbReference type="PROSITE" id="PS50109"/>
    </source>
</evidence>
<dbReference type="Pfam" id="PF02518">
    <property type="entry name" value="HATPase_c"/>
    <property type="match status" value="1"/>
</dbReference>
<evidence type="ECO:0000256" key="6">
    <source>
        <dbReference type="ARBA" id="ARBA00022692"/>
    </source>
</evidence>
<organism evidence="15 16">
    <name type="scientific">Faecalibacterium prausnitzii</name>
    <dbReference type="NCBI Taxonomy" id="853"/>
    <lineage>
        <taxon>Bacteria</taxon>
        <taxon>Bacillati</taxon>
        <taxon>Bacillota</taxon>
        <taxon>Clostridia</taxon>
        <taxon>Eubacteriales</taxon>
        <taxon>Oscillospiraceae</taxon>
        <taxon>Faecalibacterium</taxon>
    </lineage>
</organism>
<keyword evidence="11" id="KW-0902">Two-component regulatory system</keyword>
<dbReference type="Gene3D" id="3.40.50.620">
    <property type="entry name" value="HUPs"/>
    <property type="match status" value="1"/>
</dbReference>
<evidence type="ECO:0000256" key="11">
    <source>
        <dbReference type="ARBA" id="ARBA00023012"/>
    </source>
</evidence>
<keyword evidence="12 13" id="KW-0472">Membrane</keyword>
<dbReference type="GO" id="GO:0000155">
    <property type="term" value="F:phosphorelay sensor kinase activity"/>
    <property type="evidence" value="ECO:0007669"/>
    <property type="project" value="InterPro"/>
</dbReference>
<feature type="transmembrane region" description="Helical" evidence="13">
    <location>
        <begin position="475"/>
        <end position="495"/>
    </location>
</feature>
<dbReference type="FunFam" id="3.30.565.10:FF:000006">
    <property type="entry name" value="Sensor histidine kinase WalK"/>
    <property type="match status" value="1"/>
</dbReference>
<dbReference type="Pfam" id="PF02702">
    <property type="entry name" value="KdpD"/>
    <property type="match status" value="1"/>
</dbReference>
<evidence type="ECO:0000256" key="3">
    <source>
        <dbReference type="ARBA" id="ARBA00012438"/>
    </source>
</evidence>
<dbReference type="CDD" id="cd00075">
    <property type="entry name" value="HATPase"/>
    <property type="match status" value="1"/>
</dbReference>
<dbReference type="PRINTS" id="PR00344">
    <property type="entry name" value="BCTRLSENSOR"/>
</dbReference>
<sequence>MELPRQDPDLLLRAIRSDASTKKSGKLKIFFGYAAGVGKTYAMLQAAHQAKERGIDVVAGYIEPHARPQTMALLDGLEQLPVKQIAYEGMTLREFDIDAALKRNPQLILVDELAHTNTEGSRHTKRYQDVQELLNAGIDVYTTVNVQHIESLNDTVASITGILVRERIPDSTFDQADQVELVDIEPAELLERLASGNVYREDQAQRATVNFFTLENLTALREIALRRCADRVNLLTESARVQSRGDYHTDERILACLSSSPSNAKIIRTAARMARAFRGTFTALYVETPNTAAMSDDDKKRLQDNKRLAQQLGAVIETSYGDDVPYQIAEFARLSGISKIVIGRSTVARKNIFSKPTLTERLISNVPNLDIHVIPDASIGTSYQEKKSKAQVDAMPLRDVLKSIVVLLAATLIGCGFDALGFTESNIIAVYILGVLVTAVITTNRLCGILTSVVSVLVFNFFFTTPRLTFHFDDPNYIVTFTIMFIVTLLSGSLATRLKENAKQSAHTAYRTKILFETNQLLQKEQDENAVITATAGQLMKLLKKDIVVYLSDGKELATPNVFRAVNSIQEDLISENEKAVADWAFRNNKHAGATTDTLSSAKCLYLAIRVNQHVYGVAGIAVNGIPLDSFENSVLLSILGECALALENIKNAKEKEEAAVLAQNEQLRANLLRAISHDLRTPLTAISGSADNLLANYKKMDDALREQTFTDIYDDSMWLINLVENLLAVTRIEGGQVNLTRSIELMDEVVSEALKHINRKSKEHTIRVTSGKDFILAHIDAKLIVQVIINLVDNAIKYTPVGSVIEIHTDQKEQWVTVSVSDNGPGIPDEQKPRIFDMFYSGANKVVDSRRSLGLGLSLCKSIVTAHGGTITVSDNQPNGTVFTFTLPAGEVELHE</sequence>
<dbReference type="InterPro" id="IPR027417">
    <property type="entry name" value="P-loop_NTPase"/>
</dbReference>
<dbReference type="PANTHER" id="PTHR45569">
    <property type="entry name" value="SENSOR PROTEIN KDPD"/>
    <property type="match status" value="1"/>
</dbReference>
<dbReference type="Gene3D" id="3.40.50.300">
    <property type="entry name" value="P-loop containing nucleotide triphosphate hydrolases"/>
    <property type="match status" value="1"/>
</dbReference>
<dbReference type="InterPro" id="IPR003594">
    <property type="entry name" value="HATPase_dom"/>
</dbReference>
<dbReference type="Gene3D" id="3.30.450.40">
    <property type="match status" value="1"/>
</dbReference>
<dbReference type="InterPro" id="IPR036890">
    <property type="entry name" value="HATPase_C_sf"/>
</dbReference>
<dbReference type="Proteomes" id="UP000223709">
    <property type="component" value="Chromosome"/>
</dbReference>
<dbReference type="SMART" id="SM00388">
    <property type="entry name" value="HisKA"/>
    <property type="match status" value="1"/>
</dbReference>
<keyword evidence="10 13" id="KW-1133">Transmembrane helix</keyword>
<gene>
    <name evidence="15" type="ORF">CRH10_04730</name>
</gene>
<dbReference type="Pfam" id="PF00512">
    <property type="entry name" value="HisKA"/>
    <property type="match status" value="1"/>
</dbReference>
<dbReference type="InterPro" id="IPR036097">
    <property type="entry name" value="HisK_dim/P_sf"/>
</dbReference>
<keyword evidence="9" id="KW-0067">ATP-binding</keyword>
<dbReference type="InterPro" id="IPR004358">
    <property type="entry name" value="Sig_transdc_His_kin-like_C"/>
</dbReference>
<evidence type="ECO:0000256" key="7">
    <source>
        <dbReference type="ARBA" id="ARBA00022741"/>
    </source>
</evidence>
<dbReference type="Pfam" id="PF13493">
    <property type="entry name" value="DUF4118"/>
    <property type="match status" value="1"/>
</dbReference>
<dbReference type="PROSITE" id="PS50109">
    <property type="entry name" value="HIS_KIN"/>
    <property type="match status" value="1"/>
</dbReference>
<dbReference type="EC" id="2.7.13.3" evidence="3"/>
<dbReference type="InterPro" id="IPR029016">
    <property type="entry name" value="GAF-like_dom_sf"/>
</dbReference>
<dbReference type="InterPro" id="IPR003852">
    <property type="entry name" value="Sig_transdc_His_kinase_KdpD_N"/>
</dbReference>
<keyword evidence="8 15" id="KW-0418">Kinase</keyword>
<evidence type="ECO:0000256" key="2">
    <source>
        <dbReference type="ARBA" id="ARBA00004141"/>
    </source>
</evidence>
<feature type="transmembrane region" description="Helical" evidence="13">
    <location>
        <begin position="430"/>
        <end position="463"/>
    </location>
</feature>
<dbReference type="GO" id="GO:0005524">
    <property type="term" value="F:ATP binding"/>
    <property type="evidence" value="ECO:0007669"/>
    <property type="project" value="UniProtKB-KW"/>
</dbReference>
<dbReference type="InterPro" id="IPR038318">
    <property type="entry name" value="KdpD_sf"/>
</dbReference>
<dbReference type="CDD" id="cd01987">
    <property type="entry name" value="USP_KdpD-like"/>
    <property type="match status" value="1"/>
</dbReference>
<evidence type="ECO:0000256" key="1">
    <source>
        <dbReference type="ARBA" id="ARBA00000085"/>
    </source>
</evidence>
<evidence type="ECO:0000256" key="4">
    <source>
        <dbReference type="ARBA" id="ARBA00022553"/>
    </source>
</evidence>
<dbReference type="InterPro" id="IPR005467">
    <property type="entry name" value="His_kinase_dom"/>
</dbReference>
<keyword evidence="7" id="KW-0547">Nucleotide-binding</keyword>
<keyword evidence="4" id="KW-0597">Phosphoprotein</keyword>
<evidence type="ECO:0000313" key="15">
    <source>
        <dbReference type="EMBL" id="ATL89656.1"/>
    </source>
</evidence>
<dbReference type="SUPFAM" id="SSF55874">
    <property type="entry name" value="ATPase domain of HSP90 chaperone/DNA topoisomerase II/histidine kinase"/>
    <property type="match status" value="1"/>
</dbReference>
<dbReference type="SMART" id="SM00387">
    <property type="entry name" value="HATPase_c"/>
    <property type="match status" value="1"/>
</dbReference>
<dbReference type="InterPro" id="IPR014729">
    <property type="entry name" value="Rossmann-like_a/b/a_fold"/>
</dbReference>
<dbReference type="AlphaFoldDB" id="A0A291T950"/>
<comment type="catalytic activity">
    <reaction evidence="1">
        <text>ATP + protein L-histidine = ADP + protein N-phospho-L-histidine.</text>
        <dbReference type="EC" id="2.7.13.3"/>
    </reaction>
</comment>
<dbReference type="PANTHER" id="PTHR45569:SF1">
    <property type="entry name" value="SENSOR PROTEIN KDPD"/>
    <property type="match status" value="1"/>
</dbReference>
<accession>A0A291T950</accession>
<dbReference type="Gene3D" id="3.30.565.10">
    <property type="entry name" value="Histidine kinase-like ATPase, C-terminal domain"/>
    <property type="match status" value="1"/>
</dbReference>
<evidence type="ECO:0000256" key="10">
    <source>
        <dbReference type="ARBA" id="ARBA00022989"/>
    </source>
</evidence>
<evidence type="ECO:0000313" key="16">
    <source>
        <dbReference type="Proteomes" id="UP000223709"/>
    </source>
</evidence>
<evidence type="ECO:0000256" key="5">
    <source>
        <dbReference type="ARBA" id="ARBA00022679"/>
    </source>
</evidence>
<dbReference type="GO" id="GO:0005737">
    <property type="term" value="C:cytoplasm"/>
    <property type="evidence" value="ECO:0007669"/>
    <property type="project" value="UniProtKB-ARBA"/>
</dbReference>
<dbReference type="Gene3D" id="1.10.287.130">
    <property type="match status" value="1"/>
</dbReference>
<dbReference type="Gene3D" id="1.20.120.620">
    <property type="entry name" value="Backbone structure of the membrane domain of e. Coli histidine kinase receptor kdpd"/>
    <property type="match status" value="1"/>
</dbReference>
<dbReference type="EMBL" id="CP023819">
    <property type="protein sequence ID" value="ATL89656.1"/>
    <property type="molecule type" value="Genomic_DNA"/>
</dbReference>
<keyword evidence="5" id="KW-0808">Transferase</keyword>
<dbReference type="GO" id="GO:0005886">
    <property type="term" value="C:plasma membrane"/>
    <property type="evidence" value="ECO:0007669"/>
    <property type="project" value="TreeGrafter"/>
</dbReference>
<dbReference type="InterPro" id="IPR025201">
    <property type="entry name" value="KdpD_TM"/>
</dbReference>
<dbReference type="SUPFAM" id="SSF52540">
    <property type="entry name" value="P-loop containing nucleoside triphosphate hydrolases"/>
    <property type="match status" value="1"/>
</dbReference>
<dbReference type="FunFam" id="3.40.50.300:FF:000483">
    <property type="entry name" value="Sensor histidine kinase KdpD"/>
    <property type="match status" value="1"/>
</dbReference>
<dbReference type="SUPFAM" id="SSF52402">
    <property type="entry name" value="Adenine nucleotide alpha hydrolases-like"/>
    <property type="match status" value="1"/>
</dbReference>
<evidence type="ECO:0000256" key="9">
    <source>
        <dbReference type="ARBA" id="ARBA00022840"/>
    </source>
</evidence>
<name>A0A291T950_9FIRM</name>
<dbReference type="InterPro" id="IPR003661">
    <property type="entry name" value="HisK_dim/P_dom"/>
</dbReference>
<protein>
    <recommendedName>
        <fullName evidence="3">histidine kinase</fullName>
        <ecNumber evidence="3">2.7.13.3</ecNumber>
    </recommendedName>
</protein>
<evidence type="ECO:0000256" key="12">
    <source>
        <dbReference type="ARBA" id="ARBA00023136"/>
    </source>
</evidence>
<dbReference type="CDD" id="cd00082">
    <property type="entry name" value="HisKA"/>
    <property type="match status" value="1"/>
</dbReference>
<dbReference type="RefSeq" id="WP_098923168.1">
    <property type="nucleotide sequence ID" value="NZ_CP023819.1"/>
</dbReference>
<evidence type="ECO:0000256" key="8">
    <source>
        <dbReference type="ARBA" id="ARBA00022777"/>
    </source>
</evidence>
<dbReference type="InterPro" id="IPR052023">
    <property type="entry name" value="Histidine_kinase_KdpD"/>
</dbReference>
<dbReference type="SUPFAM" id="SSF47384">
    <property type="entry name" value="Homodimeric domain of signal transducing histidine kinase"/>
    <property type="match status" value="1"/>
</dbReference>
<keyword evidence="6 13" id="KW-0812">Transmembrane</keyword>